<organism evidence="1 2">
    <name type="scientific">Vigna unguiculata</name>
    <name type="common">Cowpea</name>
    <dbReference type="NCBI Taxonomy" id="3917"/>
    <lineage>
        <taxon>Eukaryota</taxon>
        <taxon>Viridiplantae</taxon>
        <taxon>Streptophyta</taxon>
        <taxon>Embryophyta</taxon>
        <taxon>Tracheophyta</taxon>
        <taxon>Spermatophyta</taxon>
        <taxon>Magnoliopsida</taxon>
        <taxon>eudicotyledons</taxon>
        <taxon>Gunneridae</taxon>
        <taxon>Pentapetalae</taxon>
        <taxon>rosids</taxon>
        <taxon>fabids</taxon>
        <taxon>Fabales</taxon>
        <taxon>Fabaceae</taxon>
        <taxon>Papilionoideae</taxon>
        <taxon>50 kb inversion clade</taxon>
        <taxon>NPAAA clade</taxon>
        <taxon>indigoferoid/millettioid clade</taxon>
        <taxon>Phaseoleae</taxon>
        <taxon>Vigna</taxon>
    </lineage>
</organism>
<dbReference type="AlphaFoldDB" id="A0A4D6N886"/>
<dbReference type="EMBL" id="CP039353">
    <property type="protein sequence ID" value="QCE08759.1"/>
    <property type="molecule type" value="Genomic_DNA"/>
</dbReference>
<sequence length="80" mass="9726">MVLMCCCFEFESGVVAVQCRRRLRSWFWRVRAYMKRQMKKNKKGCSTKNNFIYDPLSYSLNFDDGNFLFFHLHHHTTHNV</sequence>
<proteinExistence type="predicted"/>
<evidence type="ECO:0000313" key="1">
    <source>
        <dbReference type="EMBL" id="QCE08759.1"/>
    </source>
</evidence>
<protein>
    <submittedName>
        <fullName evidence="1">Uncharacterized protein</fullName>
    </submittedName>
</protein>
<evidence type="ECO:0000313" key="2">
    <source>
        <dbReference type="Proteomes" id="UP000501690"/>
    </source>
</evidence>
<gene>
    <name evidence="1" type="ORF">DEO72_LG9g3789</name>
</gene>
<keyword evidence="2" id="KW-1185">Reference proteome</keyword>
<dbReference type="Gramene" id="Vigun07g283900.1.v1.2">
    <property type="protein sequence ID" value="Vigun07g283900.1.v1.2.CDS.1"/>
    <property type="gene ID" value="Vigun07g283900.v1.2"/>
</dbReference>
<accession>A0A4D6N886</accession>
<name>A0A4D6N886_VIGUN</name>
<reference evidence="1 2" key="1">
    <citation type="submission" date="2019-04" db="EMBL/GenBank/DDBJ databases">
        <title>An improved genome assembly and genetic linkage map for asparagus bean, Vigna unguiculata ssp. sesquipedialis.</title>
        <authorList>
            <person name="Xia Q."/>
            <person name="Zhang R."/>
            <person name="Dong Y."/>
        </authorList>
    </citation>
    <scope>NUCLEOTIDE SEQUENCE [LARGE SCALE GENOMIC DNA]</scope>
    <source>
        <tissue evidence="1">Leaf</tissue>
    </source>
</reference>
<dbReference type="Proteomes" id="UP000501690">
    <property type="component" value="Linkage Group LG9"/>
</dbReference>
<dbReference type="OrthoDB" id="1932900at2759"/>
<dbReference type="PANTHER" id="PTHR34538:SF13">
    <property type="entry name" value="OS02G0637200 PROTEIN"/>
    <property type="match status" value="1"/>
</dbReference>
<dbReference type="PANTHER" id="PTHR34538">
    <property type="entry name" value="EXPRESSED PROTEIN"/>
    <property type="match status" value="1"/>
</dbReference>